<proteinExistence type="inferred from homology"/>
<dbReference type="GO" id="GO:0005829">
    <property type="term" value="C:cytosol"/>
    <property type="evidence" value="ECO:0007669"/>
    <property type="project" value="TreeGrafter"/>
</dbReference>
<reference evidence="3 4" key="1">
    <citation type="submission" date="2019-05" db="EMBL/GenBank/DDBJ databases">
        <title>Draft Whole-Genome sequence of the green sulfur bacterium Chlorobaculum thiosulfatiphilum DSM 249.</title>
        <authorList>
            <person name="Meyer T.E."/>
            <person name="Kyndt J.A."/>
        </authorList>
    </citation>
    <scope>NUCLEOTIDE SEQUENCE [LARGE SCALE GENOMIC DNA]</scope>
    <source>
        <strain evidence="3 4">DSM 249</strain>
    </source>
</reference>
<dbReference type="OrthoDB" id="9808738at2"/>
<evidence type="ECO:0000313" key="4">
    <source>
        <dbReference type="Proteomes" id="UP000308271"/>
    </source>
</evidence>
<dbReference type="InterPro" id="IPR036894">
    <property type="entry name" value="YbaB-like_sf"/>
</dbReference>
<gene>
    <name evidence="3" type="ORF">FGF66_11590</name>
</gene>
<dbReference type="InterPro" id="IPR004401">
    <property type="entry name" value="YbaB/EbfC"/>
</dbReference>
<protein>
    <recommendedName>
        <fullName evidence="2">Nucleoid-associated protein FGF66_11590</fullName>
    </recommendedName>
</protein>
<comment type="caution">
    <text evidence="3">The sequence shown here is derived from an EMBL/GenBank/DDBJ whole genome shotgun (WGS) entry which is preliminary data.</text>
</comment>
<name>A0A5C4RZU5_CHLTI</name>
<dbReference type="SUPFAM" id="SSF82607">
    <property type="entry name" value="YbaB-like"/>
    <property type="match status" value="1"/>
</dbReference>
<comment type="function">
    <text evidence="2">Binds to DNA and alters its conformation. May be involved in regulation of gene expression, nucleoid organization and DNA protection.</text>
</comment>
<dbReference type="HAMAP" id="MF_00274">
    <property type="entry name" value="DNA_YbaB_EbfC"/>
    <property type="match status" value="1"/>
</dbReference>
<evidence type="ECO:0000256" key="1">
    <source>
        <dbReference type="ARBA" id="ARBA00023125"/>
    </source>
</evidence>
<dbReference type="PIRSF" id="PIRSF004555">
    <property type="entry name" value="UCP004555"/>
    <property type="match status" value="1"/>
</dbReference>
<dbReference type="PANTHER" id="PTHR33449:SF1">
    <property type="entry name" value="NUCLEOID-ASSOCIATED PROTEIN YBAB"/>
    <property type="match status" value="1"/>
</dbReference>
<dbReference type="PANTHER" id="PTHR33449">
    <property type="entry name" value="NUCLEOID-ASSOCIATED PROTEIN YBAB"/>
    <property type="match status" value="1"/>
</dbReference>
<dbReference type="GO" id="GO:0043590">
    <property type="term" value="C:bacterial nucleoid"/>
    <property type="evidence" value="ECO:0007669"/>
    <property type="project" value="UniProtKB-UniRule"/>
</dbReference>
<dbReference type="RefSeq" id="WP_139457792.1">
    <property type="nucleotide sequence ID" value="NZ_VDCH01000036.1"/>
</dbReference>
<dbReference type="Proteomes" id="UP000308271">
    <property type="component" value="Unassembled WGS sequence"/>
</dbReference>
<comment type="subcellular location">
    <subcellularLocation>
        <location evidence="2">Cytoplasm</location>
        <location evidence="2">Nucleoid</location>
    </subcellularLocation>
</comment>
<dbReference type="Gene3D" id="3.30.1310.10">
    <property type="entry name" value="Nucleoid-associated protein YbaB-like domain"/>
    <property type="match status" value="1"/>
</dbReference>
<accession>A0A5C4RZU5</accession>
<keyword evidence="1 2" id="KW-0238">DNA-binding</keyword>
<evidence type="ECO:0000256" key="2">
    <source>
        <dbReference type="HAMAP-Rule" id="MF_00274"/>
    </source>
</evidence>
<keyword evidence="4" id="KW-1185">Reference proteome</keyword>
<dbReference type="EMBL" id="VDCH01000036">
    <property type="protein sequence ID" value="TNJ36776.1"/>
    <property type="molecule type" value="Genomic_DNA"/>
</dbReference>
<organism evidence="3 4">
    <name type="scientific">Chlorobaculum thiosulfatiphilum</name>
    <name type="common">Chlorobium limicola f.sp. thiosulfatophilum</name>
    <dbReference type="NCBI Taxonomy" id="115852"/>
    <lineage>
        <taxon>Bacteria</taxon>
        <taxon>Pseudomonadati</taxon>
        <taxon>Chlorobiota</taxon>
        <taxon>Chlorobiia</taxon>
        <taxon>Chlorobiales</taxon>
        <taxon>Chlorobiaceae</taxon>
        <taxon>Chlorobaculum</taxon>
    </lineage>
</organism>
<comment type="subunit">
    <text evidence="2">Homodimer.</text>
</comment>
<dbReference type="NCBIfam" id="TIGR00103">
    <property type="entry name" value="DNA_YbaB_EbfC"/>
    <property type="match status" value="1"/>
</dbReference>
<sequence length="112" mass="12014">MAMPNFGDMMKQLQEAGSKMQDVQKQLEKLVSEGEAGGGMVKAKVNGRQKLLELTIDPEIMDDVDMVQDLVVAAVNKALDASAQLAQNEIQKVAGGMINPADLMKHFGGQGQ</sequence>
<comment type="similarity">
    <text evidence="2">Belongs to the YbaB/EbfC family.</text>
</comment>
<keyword evidence="2" id="KW-0963">Cytoplasm</keyword>
<dbReference type="Pfam" id="PF02575">
    <property type="entry name" value="YbaB_DNA_bd"/>
    <property type="match status" value="1"/>
</dbReference>
<dbReference type="AlphaFoldDB" id="A0A5C4RZU5"/>
<evidence type="ECO:0000313" key="3">
    <source>
        <dbReference type="EMBL" id="TNJ36776.1"/>
    </source>
</evidence>
<dbReference type="GO" id="GO:0003677">
    <property type="term" value="F:DNA binding"/>
    <property type="evidence" value="ECO:0007669"/>
    <property type="project" value="UniProtKB-UniRule"/>
</dbReference>